<protein>
    <submittedName>
        <fullName evidence="2">Uncharacterized protein</fullName>
    </submittedName>
</protein>
<organism evidence="2 3">
    <name type="scientific">Trifolium medium</name>
    <dbReference type="NCBI Taxonomy" id="97028"/>
    <lineage>
        <taxon>Eukaryota</taxon>
        <taxon>Viridiplantae</taxon>
        <taxon>Streptophyta</taxon>
        <taxon>Embryophyta</taxon>
        <taxon>Tracheophyta</taxon>
        <taxon>Spermatophyta</taxon>
        <taxon>Magnoliopsida</taxon>
        <taxon>eudicotyledons</taxon>
        <taxon>Gunneridae</taxon>
        <taxon>Pentapetalae</taxon>
        <taxon>rosids</taxon>
        <taxon>fabids</taxon>
        <taxon>Fabales</taxon>
        <taxon>Fabaceae</taxon>
        <taxon>Papilionoideae</taxon>
        <taxon>50 kb inversion clade</taxon>
        <taxon>NPAAA clade</taxon>
        <taxon>Hologalegina</taxon>
        <taxon>IRL clade</taxon>
        <taxon>Trifolieae</taxon>
        <taxon>Trifolium</taxon>
    </lineage>
</organism>
<feature type="region of interest" description="Disordered" evidence="1">
    <location>
        <begin position="1"/>
        <end position="23"/>
    </location>
</feature>
<comment type="caution">
    <text evidence="2">The sequence shown here is derived from an EMBL/GenBank/DDBJ whole genome shotgun (WGS) entry which is preliminary data.</text>
</comment>
<proteinExistence type="predicted"/>
<dbReference type="AlphaFoldDB" id="A0A392Q6A9"/>
<evidence type="ECO:0000313" key="2">
    <source>
        <dbReference type="EMBL" id="MCI19389.1"/>
    </source>
</evidence>
<feature type="non-terminal residue" evidence="2">
    <location>
        <position position="23"/>
    </location>
</feature>
<dbReference type="EMBL" id="LXQA010114578">
    <property type="protein sequence ID" value="MCI19389.1"/>
    <property type="molecule type" value="Genomic_DNA"/>
</dbReference>
<reference evidence="2 3" key="1">
    <citation type="journal article" date="2018" name="Front. Plant Sci.">
        <title>Red Clover (Trifolium pratense) and Zigzag Clover (T. medium) - A Picture of Genomic Similarities and Differences.</title>
        <authorList>
            <person name="Dluhosova J."/>
            <person name="Istvanek J."/>
            <person name="Nedelnik J."/>
            <person name="Repkova J."/>
        </authorList>
    </citation>
    <scope>NUCLEOTIDE SEQUENCE [LARGE SCALE GENOMIC DNA]</scope>
    <source>
        <strain evidence="3">cv. 10/8</strain>
        <tissue evidence="2">Leaf</tissue>
    </source>
</reference>
<accession>A0A392Q6A9</accession>
<dbReference type="Proteomes" id="UP000265520">
    <property type="component" value="Unassembled WGS sequence"/>
</dbReference>
<evidence type="ECO:0000313" key="3">
    <source>
        <dbReference type="Proteomes" id="UP000265520"/>
    </source>
</evidence>
<sequence length="23" mass="2485">MFFAAIDPDKGEAEGYATPLQGR</sequence>
<evidence type="ECO:0000256" key="1">
    <source>
        <dbReference type="SAM" id="MobiDB-lite"/>
    </source>
</evidence>
<keyword evidence="3" id="KW-1185">Reference proteome</keyword>
<name>A0A392Q6A9_9FABA</name>